<comment type="caution">
    <text evidence="2">The sequence shown here is derived from an EMBL/GenBank/DDBJ whole genome shotgun (WGS) entry which is preliminary data.</text>
</comment>
<reference evidence="2 3" key="1">
    <citation type="journal article" date="2013" name="Genome Announc.">
        <title>Draft Genome Sequence of Aeromonas molluscorum Strain 848TT, Isolated from Bivalve Molluscs.</title>
        <authorList>
            <person name="Spataro N."/>
            <person name="Farfan M."/>
            <person name="Albarral V."/>
            <person name="Sanglas A."/>
            <person name="Loren J.G."/>
            <person name="Fuste M.C."/>
            <person name="Bosch E."/>
        </authorList>
    </citation>
    <scope>NUCLEOTIDE SEQUENCE [LARGE SCALE GENOMIC DNA]</scope>
    <source>
        <strain evidence="2 3">848</strain>
    </source>
</reference>
<evidence type="ECO:0000313" key="3">
    <source>
        <dbReference type="Proteomes" id="UP000013526"/>
    </source>
</evidence>
<feature type="transmembrane region" description="Helical" evidence="1">
    <location>
        <begin position="12"/>
        <end position="44"/>
    </location>
</feature>
<keyword evidence="1" id="KW-1133">Transmembrane helix</keyword>
<feature type="transmembrane region" description="Helical" evidence="1">
    <location>
        <begin position="56"/>
        <end position="75"/>
    </location>
</feature>
<gene>
    <name evidence="2" type="ORF">G113_10709</name>
</gene>
<evidence type="ECO:0000256" key="1">
    <source>
        <dbReference type="SAM" id="Phobius"/>
    </source>
</evidence>
<name>R1F5G2_9GAMM</name>
<organism evidence="2 3">
    <name type="scientific">Aeromonas molluscorum 848</name>
    <dbReference type="NCBI Taxonomy" id="1268236"/>
    <lineage>
        <taxon>Bacteria</taxon>
        <taxon>Pseudomonadati</taxon>
        <taxon>Pseudomonadota</taxon>
        <taxon>Gammaproteobacteria</taxon>
        <taxon>Aeromonadales</taxon>
        <taxon>Aeromonadaceae</taxon>
        <taxon>Aeromonas</taxon>
    </lineage>
</organism>
<dbReference type="EMBL" id="AQGQ01000062">
    <property type="protein sequence ID" value="EOD55093.1"/>
    <property type="molecule type" value="Genomic_DNA"/>
</dbReference>
<sequence>MHYPLIESVISVVLTIFLISSYGMYAVPIGLAISASLILFIYSFKLLNILDEHSYFIRYKFIFLIYPLSTFIFIIGLVEAKKESIDILIYMLNFVSVLALIIGGYLVLRKAKNIKKILEV</sequence>
<accession>R1F5G2</accession>
<keyword evidence="1" id="KW-0472">Membrane</keyword>
<keyword evidence="3" id="KW-1185">Reference proteome</keyword>
<protein>
    <submittedName>
        <fullName evidence="2">Uncharacterized protein</fullName>
    </submittedName>
</protein>
<evidence type="ECO:0000313" key="2">
    <source>
        <dbReference type="EMBL" id="EOD55093.1"/>
    </source>
</evidence>
<dbReference type="AlphaFoldDB" id="R1F5G2"/>
<keyword evidence="1" id="KW-0812">Transmembrane</keyword>
<proteinExistence type="predicted"/>
<dbReference type="PATRIC" id="fig|1268236.3.peg.2122"/>
<dbReference type="Proteomes" id="UP000013526">
    <property type="component" value="Unassembled WGS sequence"/>
</dbReference>
<feature type="transmembrane region" description="Helical" evidence="1">
    <location>
        <begin position="87"/>
        <end position="108"/>
    </location>
</feature>